<protein>
    <submittedName>
        <fullName evidence="1">Histone-lysine N-methyltransferase SETMAR like protein</fullName>
    </submittedName>
</protein>
<name>A0A8T0F1Y0_ARGBR</name>
<dbReference type="InterPro" id="IPR052709">
    <property type="entry name" value="Transposase-MT_Hybrid"/>
</dbReference>
<evidence type="ECO:0000313" key="2">
    <source>
        <dbReference type="Proteomes" id="UP000807504"/>
    </source>
</evidence>
<evidence type="ECO:0000313" key="1">
    <source>
        <dbReference type="EMBL" id="KAF8785127.1"/>
    </source>
</evidence>
<keyword evidence="2" id="KW-1185">Reference proteome</keyword>
<accession>A0A8T0F1Y0</accession>
<comment type="caution">
    <text evidence="1">The sequence shown here is derived from an EMBL/GenBank/DDBJ whole genome shotgun (WGS) entry which is preliminary data.</text>
</comment>
<dbReference type="Gene3D" id="3.30.420.10">
    <property type="entry name" value="Ribonuclease H-like superfamily/Ribonuclease H"/>
    <property type="match status" value="1"/>
</dbReference>
<dbReference type="InterPro" id="IPR036397">
    <property type="entry name" value="RNaseH_sf"/>
</dbReference>
<dbReference type="Proteomes" id="UP000807504">
    <property type="component" value="Unassembled WGS sequence"/>
</dbReference>
<reference evidence="1" key="1">
    <citation type="journal article" date="2020" name="bioRxiv">
        <title>Chromosome-level reference genome of the European wasp spider Argiope bruennichi: a resource for studies on range expansion and evolutionary adaptation.</title>
        <authorList>
            <person name="Sheffer M.M."/>
            <person name="Hoppe A."/>
            <person name="Krehenwinkel H."/>
            <person name="Uhl G."/>
            <person name="Kuss A.W."/>
            <person name="Jensen L."/>
            <person name="Jensen C."/>
            <person name="Gillespie R.G."/>
            <person name="Hoff K.J."/>
            <person name="Prost S."/>
        </authorList>
    </citation>
    <scope>NUCLEOTIDE SEQUENCE</scope>
</reference>
<dbReference type="PANTHER" id="PTHR46060:SF1">
    <property type="entry name" value="MARINER MOS1 TRANSPOSASE-LIKE PROTEIN"/>
    <property type="match status" value="1"/>
</dbReference>
<dbReference type="AlphaFoldDB" id="A0A8T0F1Y0"/>
<dbReference type="PANTHER" id="PTHR46060">
    <property type="entry name" value="MARINER MOS1 TRANSPOSASE-LIKE PROTEIN"/>
    <property type="match status" value="1"/>
</dbReference>
<gene>
    <name evidence="1" type="ORF">HNY73_010712</name>
</gene>
<proteinExistence type="predicted"/>
<dbReference type="EMBL" id="JABXBU010000030">
    <property type="protein sequence ID" value="KAF8785127.1"/>
    <property type="molecule type" value="Genomic_DNA"/>
</dbReference>
<dbReference type="GO" id="GO:0003676">
    <property type="term" value="F:nucleic acid binding"/>
    <property type="evidence" value="ECO:0007669"/>
    <property type="project" value="InterPro"/>
</dbReference>
<sequence length="90" mass="10867">MKTMVKLDELRFELLPHPPYFPYLAPSDYWLFANMKKMHQEKKFGSNEKMIAETEAYSESKDKSFYMKDIEKLEERWNECITLEGDYVDV</sequence>
<organism evidence="1 2">
    <name type="scientific">Argiope bruennichi</name>
    <name type="common">Wasp spider</name>
    <name type="synonym">Aranea bruennichi</name>
    <dbReference type="NCBI Taxonomy" id="94029"/>
    <lineage>
        <taxon>Eukaryota</taxon>
        <taxon>Metazoa</taxon>
        <taxon>Ecdysozoa</taxon>
        <taxon>Arthropoda</taxon>
        <taxon>Chelicerata</taxon>
        <taxon>Arachnida</taxon>
        <taxon>Araneae</taxon>
        <taxon>Araneomorphae</taxon>
        <taxon>Entelegynae</taxon>
        <taxon>Araneoidea</taxon>
        <taxon>Araneidae</taxon>
        <taxon>Argiope</taxon>
    </lineage>
</organism>
<reference evidence="1" key="2">
    <citation type="submission" date="2020-06" db="EMBL/GenBank/DDBJ databases">
        <authorList>
            <person name="Sheffer M."/>
        </authorList>
    </citation>
    <scope>NUCLEOTIDE SEQUENCE</scope>
</reference>